<keyword evidence="15" id="KW-0325">Glycoprotein</keyword>
<evidence type="ECO:0000256" key="3">
    <source>
        <dbReference type="ARBA" id="ARBA00022527"/>
    </source>
</evidence>
<keyword evidence="13 18" id="KW-0472">Membrane</keyword>
<feature type="region of interest" description="Disordered" evidence="17">
    <location>
        <begin position="289"/>
        <end position="322"/>
    </location>
</feature>
<dbReference type="InterPro" id="IPR000719">
    <property type="entry name" value="Prot_kinase_dom"/>
</dbReference>
<comment type="similarity">
    <text evidence="2">Belongs to the protein kinase superfamily. Ser/Thr protein kinase family.</text>
</comment>
<sequence length="646" mass="69215">MQIGQLHSRLVFSFRLRDSSRQSRLTGITPSNVFYLLLIVLLFSPCAALTTYQQTTVDALLAFKNGVKNPPVLSSWIIGDPCKGKWKGVECSTIGKTRVITSLWVTSGLSVCMASLSKLSNFGLDGTITPRLGDLITLTTLWLDSNSLRGPIPSDLGKLENLTSLRLANNSLNGSIPPSLTSLSNLRELYLSNNDLSGTVPFNASTAGVINIVVDGNNELCTLTPGFDLPVCGPSLAPALIFGPVASIPKSSKRGVHVAAIAGGVAGALALVIATIVLVSCCLLRAKSWPSATSDTGSSDPSAQVDWAKGPEGPIARSVAPESDTSKARYFSLEELEHATKKFSANNKIGRGGFGEVYKGLLEDGTIVAVKGRQGAATQDFQAAVEFLSRMRHKHLVNVLGFCQENDQQIVVYDYLPNGSVCGHLYDDNGAPVGKLDFRQRLAIALGAAKGLEYLHTTTPKLIHRDFKTSNVLLDAYLVAKVTDFGLSLLLAEGPHPQEGPVLSSLNGDGTAGFLDPEYYTTQRLTEKSDVYSFGVFLLELVSGREAISQDRPRSEWSLVEWGRSLLQAGDLGALVDRTLGSSFMEVAMRKMVEVGFHCVEETGDRRPSMAEVVKELEEALEKERGLTSGGGEGATTVTLGSELFT</sequence>
<dbReference type="Gene3D" id="3.80.10.10">
    <property type="entry name" value="Ribonuclease Inhibitor"/>
    <property type="match status" value="1"/>
</dbReference>
<keyword evidence="3" id="KW-0723">Serine/threonine-protein kinase</keyword>
<dbReference type="GO" id="GO:0005524">
    <property type="term" value="F:ATP binding"/>
    <property type="evidence" value="ECO:0007669"/>
    <property type="project" value="UniProtKB-UniRule"/>
</dbReference>
<dbReference type="InterPro" id="IPR017441">
    <property type="entry name" value="Protein_kinase_ATP_BS"/>
</dbReference>
<dbReference type="GO" id="GO:0016020">
    <property type="term" value="C:membrane"/>
    <property type="evidence" value="ECO:0007669"/>
    <property type="project" value="UniProtKB-SubCell"/>
</dbReference>
<dbReference type="Pfam" id="PF07714">
    <property type="entry name" value="PK_Tyr_Ser-Thr"/>
    <property type="match status" value="1"/>
</dbReference>
<dbReference type="InterPro" id="IPR008271">
    <property type="entry name" value="Ser/Thr_kinase_AS"/>
</dbReference>
<evidence type="ECO:0000256" key="17">
    <source>
        <dbReference type="SAM" id="MobiDB-lite"/>
    </source>
</evidence>
<keyword evidence="9 16" id="KW-0547">Nucleotide-binding</keyword>
<accession>A0A176VWU6</accession>
<feature type="transmembrane region" description="Helical" evidence="18">
    <location>
        <begin position="258"/>
        <end position="279"/>
    </location>
</feature>
<evidence type="ECO:0000256" key="2">
    <source>
        <dbReference type="ARBA" id="ARBA00008684"/>
    </source>
</evidence>
<dbReference type="Gene3D" id="3.30.200.20">
    <property type="entry name" value="Phosphorylase Kinase, domain 1"/>
    <property type="match status" value="1"/>
</dbReference>
<evidence type="ECO:0000256" key="11">
    <source>
        <dbReference type="ARBA" id="ARBA00022840"/>
    </source>
</evidence>
<keyword evidence="14" id="KW-0675">Receptor</keyword>
<dbReference type="PANTHER" id="PTHR47986:SF1">
    <property type="entry name" value="OS04G0685900 PROTEIN"/>
    <property type="match status" value="1"/>
</dbReference>
<keyword evidence="12 18" id="KW-1133">Transmembrane helix</keyword>
<dbReference type="InterPro" id="IPR001245">
    <property type="entry name" value="Ser-Thr/Tyr_kinase_cat_dom"/>
</dbReference>
<feature type="binding site" evidence="16">
    <location>
        <position position="371"/>
    </location>
    <ligand>
        <name>ATP</name>
        <dbReference type="ChEBI" id="CHEBI:30616"/>
    </ligand>
</feature>
<keyword evidence="11 16" id="KW-0067">ATP-binding</keyword>
<dbReference type="InterPro" id="IPR013210">
    <property type="entry name" value="LRR_N_plant-typ"/>
</dbReference>
<evidence type="ECO:0000256" key="5">
    <source>
        <dbReference type="ARBA" id="ARBA00022679"/>
    </source>
</evidence>
<proteinExistence type="inferred from homology"/>
<comment type="subcellular location">
    <subcellularLocation>
        <location evidence="1">Membrane</location>
        <topology evidence="1">Single-pass membrane protein</topology>
    </subcellularLocation>
</comment>
<evidence type="ECO:0000256" key="1">
    <source>
        <dbReference type="ARBA" id="ARBA00004167"/>
    </source>
</evidence>
<organism evidence="20 21">
    <name type="scientific">Marchantia polymorpha subsp. ruderalis</name>
    <dbReference type="NCBI Taxonomy" id="1480154"/>
    <lineage>
        <taxon>Eukaryota</taxon>
        <taxon>Viridiplantae</taxon>
        <taxon>Streptophyta</taxon>
        <taxon>Embryophyta</taxon>
        <taxon>Marchantiophyta</taxon>
        <taxon>Marchantiopsida</taxon>
        <taxon>Marchantiidae</taxon>
        <taxon>Marchantiales</taxon>
        <taxon>Marchantiaceae</taxon>
        <taxon>Marchantia</taxon>
    </lineage>
</organism>
<keyword evidence="6 18" id="KW-0812">Transmembrane</keyword>
<dbReference type="Proteomes" id="UP000077202">
    <property type="component" value="Unassembled WGS sequence"/>
</dbReference>
<keyword evidence="7" id="KW-0732">Signal</keyword>
<reference evidence="20" key="1">
    <citation type="submission" date="2016-03" db="EMBL/GenBank/DDBJ databases">
        <title>Mechanisms controlling the formation of the plant cell surface in tip-growing cells are functionally conserved among land plants.</title>
        <authorList>
            <person name="Honkanen S."/>
            <person name="Jones V.A."/>
            <person name="Morieri G."/>
            <person name="Champion C."/>
            <person name="Hetherington A.J."/>
            <person name="Kelly S."/>
            <person name="Saint-Marcoux D."/>
            <person name="Proust H."/>
            <person name="Prescott H."/>
            <person name="Dolan L."/>
        </authorList>
    </citation>
    <scope>NUCLEOTIDE SEQUENCE [LARGE SCALE GENOMIC DNA]</scope>
    <source>
        <tissue evidence="20">Whole gametophyte</tissue>
    </source>
</reference>
<keyword evidence="21" id="KW-1185">Reference proteome</keyword>
<evidence type="ECO:0000256" key="4">
    <source>
        <dbReference type="ARBA" id="ARBA00022614"/>
    </source>
</evidence>
<dbReference type="InterPro" id="IPR032675">
    <property type="entry name" value="LRR_dom_sf"/>
</dbReference>
<gene>
    <name evidence="20" type="ORF">AXG93_4343s1230</name>
</gene>
<dbReference type="Gene3D" id="1.10.510.10">
    <property type="entry name" value="Transferase(Phosphotransferase) domain 1"/>
    <property type="match status" value="1"/>
</dbReference>
<feature type="domain" description="Protein kinase" evidence="19">
    <location>
        <begin position="343"/>
        <end position="621"/>
    </location>
</feature>
<evidence type="ECO:0000256" key="16">
    <source>
        <dbReference type="PROSITE-ProRule" id="PRU10141"/>
    </source>
</evidence>
<evidence type="ECO:0000256" key="6">
    <source>
        <dbReference type="ARBA" id="ARBA00022692"/>
    </source>
</evidence>
<evidence type="ECO:0000256" key="8">
    <source>
        <dbReference type="ARBA" id="ARBA00022737"/>
    </source>
</evidence>
<evidence type="ECO:0000259" key="19">
    <source>
        <dbReference type="PROSITE" id="PS50011"/>
    </source>
</evidence>
<evidence type="ECO:0000313" key="20">
    <source>
        <dbReference type="EMBL" id="OAE24356.1"/>
    </source>
</evidence>
<dbReference type="PANTHER" id="PTHR47986">
    <property type="entry name" value="OSJNBA0070M12.3 PROTEIN"/>
    <property type="match status" value="1"/>
</dbReference>
<feature type="compositionally biased region" description="Polar residues" evidence="17">
    <location>
        <begin position="636"/>
        <end position="646"/>
    </location>
</feature>
<dbReference type="InterPro" id="IPR011009">
    <property type="entry name" value="Kinase-like_dom_sf"/>
</dbReference>
<comment type="caution">
    <text evidence="20">The sequence shown here is derived from an EMBL/GenBank/DDBJ whole genome shotgun (WGS) entry which is preliminary data.</text>
</comment>
<dbReference type="AlphaFoldDB" id="A0A176VWU6"/>
<keyword evidence="5" id="KW-0808">Transferase</keyword>
<protein>
    <recommendedName>
        <fullName evidence="19">Protein kinase domain-containing protein</fullName>
    </recommendedName>
</protein>
<dbReference type="Pfam" id="PF13855">
    <property type="entry name" value="LRR_8"/>
    <property type="match status" value="1"/>
</dbReference>
<keyword evidence="10" id="KW-0418">Kinase</keyword>
<dbReference type="SUPFAM" id="SSF56112">
    <property type="entry name" value="Protein kinase-like (PK-like)"/>
    <property type="match status" value="1"/>
</dbReference>
<evidence type="ECO:0000256" key="9">
    <source>
        <dbReference type="ARBA" id="ARBA00022741"/>
    </source>
</evidence>
<evidence type="ECO:0000256" key="7">
    <source>
        <dbReference type="ARBA" id="ARBA00022729"/>
    </source>
</evidence>
<feature type="region of interest" description="Disordered" evidence="17">
    <location>
        <begin position="623"/>
        <end position="646"/>
    </location>
</feature>
<dbReference type="GO" id="GO:0004674">
    <property type="term" value="F:protein serine/threonine kinase activity"/>
    <property type="evidence" value="ECO:0007669"/>
    <property type="project" value="UniProtKB-KW"/>
</dbReference>
<feature type="transmembrane region" description="Helical" evidence="18">
    <location>
        <begin position="33"/>
        <end position="52"/>
    </location>
</feature>
<keyword evidence="8" id="KW-0677">Repeat</keyword>
<dbReference type="PROSITE" id="PS00108">
    <property type="entry name" value="PROTEIN_KINASE_ST"/>
    <property type="match status" value="1"/>
</dbReference>
<dbReference type="FunFam" id="3.30.200.20:FF:000039">
    <property type="entry name" value="receptor-like protein kinase FERONIA"/>
    <property type="match status" value="1"/>
</dbReference>
<evidence type="ECO:0000256" key="14">
    <source>
        <dbReference type="ARBA" id="ARBA00023170"/>
    </source>
</evidence>
<evidence type="ECO:0000256" key="10">
    <source>
        <dbReference type="ARBA" id="ARBA00022777"/>
    </source>
</evidence>
<dbReference type="PROSITE" id="PS00107">
    <property type="entry name" value="PROTEIN_KINASE_ATP"/>
    <property type="match status" value="1"/>
</dbReference>
<dbReference type="InterPro" id="IPR052422">
    <property type="entry name" value="Auxin_Ser/Thr_Kinase"/>
</dbReference>
<feature type="compositionally biased region" description="Polar residues" evidence="17">
    <location>
        <begin position="290"/>
        <end position="302"/>
    </location>
</feature>
<evidence type="ECO:0000256" key="15">
    <source>
        <dbReference type="ARBA" id="ARBA00023180"/>
    </source>
</evidence>
<evidence type="ECO:0000256" key="12">
    <source>
        <dbReference type="ARBA" id="ARBA00022989"/>
    </source>
</evidence>
<dbReference type="PROSITE" id="PS50011">
    <property type="entry name" value="PROTEIN_KINASE_DOM"/>
    <property type="match status" value="1"/>
</dbReference>
<name>A0A176VWU6_MARPO</name>
<evidence type="ECO:0000256" key="13">
    <source>
        <dbReference type="ARBA" id="ARBA00023136"/>
    </source>
</evidence>
<dbReference type="Pfam" id="PF08263">
    <property type="entry name" value="LRRNT_2"/>
    <property type="match status" value="1"/>
</dbReference>
<evidence type="ECO:0000313" key="21">
    <source>
        <dbReference type="Proteomes" id="UP000077202"/>
    </source>
</evidence>
<dbReference type="InterPro" id="IPR001611">
    <property type="entry name" value="Leu-rich_rpt"/>
</dbReference>
<dbReference type="FunFam" id="3.80.10.10:FF:000129">
    <property type="entry name" value="Leucine-rich repeat receptor-like kinase"/>
    <property type="match status" value="1"/>
</dbReference>
<evidence type="ECO:0000256" key="18">
    <source>
        <dbReference type="SAM" id="Phobius"/>
    </source>
</evidence>
<keyword evidence="4" id="KW-0433">Leucine-rich repeat</keyword>
<dbReference type="SUPFAM" id="SSF52058">
    <property type="entry name" value="L domain-like"/>
    <property type="match status" value="1"/>
</dbReference>
<dbReference type="EMBL" id="LVLJ01002613">
    <property type="protein sequence ID" value="OAE24356.1"/>
    <property type="molecule type" value="Genomic_DNA"/>
</dbReference>